<gene>
    <name evidence="5" type="ORF">WJX84_007160</name>
</gene>
<evidence type="ECO:0000256" key="3">
    <source>
        <dbReference type="PIRSR" id="PIRSR613078-2"/>
    </source>
</evidence>
<feature type="active site" description="Tele-phosphohistidine intermediate" evidence="2">
    <location>
        <position position="100"/>
    </location>
</feature>
<dbReference type="AlphaFoldDB" id="A0AAW1SN15"/>
<name>A0AAW1SN15_9CHLO</name>
<comment type="similarity">
    <text evidence="1">Belongs to the phosphoglycerate mutase family.</text>
</comment>
<feature type="region of interest" description="Disordered" evidence="4">
    <location>
        <begin position="22"/>
        <end position="41"/>
    </location>
</feature>
<dbReference type="SMART" id="SM00855">
    <property type="entry name" value="PGAM"/>
    <property type="match status" value="1"/>
</dbReference>
<dbReference type="PANTHER" id="PTHR48100:SF10">
    <property type="entry name" value="2-CARBOXY-D-ARABINITOL-1-PHOSPHATASE-RELATED"/>
    <property type="match status" value="1"/>
</dbReference>
<sequence>MASTQLGCNSVRFWRADQIAQKSPSPTVYQRSQHSPQKRQKKLRLTATSILEAQPTTEEQPQHYVWQGDDEFTNLNDRHDAAPIPLPPIKGPKRAVLVRHGQSTWNAAGRVQGSSNLAVLTPKGIAQAETTHALLEPERFDMLFYSPLARASQTATIVWGDRKGRIKELPSLREIDLYNFQGLLKHEGKARYGEQYRTWQTKAASFEIEGHAPVRELWHRASLAWTQLLRDAGDASSMLIVAHNAVNQAMVAAALGLPPTYFRRMLQSNAATTVIDLQPNGSSPPTATLNRLNQASLCPQLTPSLKWHP</sequence>
<feature type="binding site" evidence="3">
    <location>
        <position position="150"/>
    </location>
    <ligand>
        <name>substrate</name>
    </ligand>
</feature>
<dbReference type="SUPFAM" id="SSF53254">
    <property type="entry name" value="Phosphoglycerate mutase-like"/>
    <property type="match status" value="1"/>
</dbReference>
<accession>A0AAW1SN15</accession>
<feature type="binding site" evidence="3">
    <location>
        <position position="185"/>
    </location>
    <ligand>
        <name>substrate</name>
    </ligand>
</feature>
<organism evidence="5 6">
    <name type="scientific">Apatococcus fuscideae</name>
    <dbReference type="NCBI Taxonomy" id="2026836"/>
    <lineage>
        <taxon>Eukaryota</taxon>
        <taxon>Viridiplantae</taxon>
        <taxon>Chlorophyta</taxon>
        <taxon>core chlorophytes</taxon>
        <taxon>Trebouxiophyceae</taxon>
        <taxon>Chlorellales</taxon>
        <taxon>Chlorellaceae</taxon>
        <taxon>Apatococcus</taxon>
    </lineage>
</organism>
<comment type="caution">
    <text evidence="5">The sequence shown here is derived from an EMBL/GenBank/DDBJ whole genome shotgun (WGS) entry which is preliminary data.</text>
</comment>
<dbReference type="PROSITE" id="PS00175">
    <property type="entry name" value="PG_MUTASE"/>
    <property type="match status" value="1"/>
</dbReference>
<dbReference type="Pfam" id="PF00300">
    <property type="entry name" value="His_Phos_1"/>
    <property type="match status" value="1"/>
</dbReference>
<feature type="active site" description="Proton donor/acceptor" evidence="2">
    <location>
        <position position="174"/>
    </location>
</feature>
<dbReference type="Gene3D" id="3.40.50.1240">
    <property type="entry name" value="Phosphoglycerate mutase-like"/>
    <property type="match status" value="1"/>
</dbReference>
<dbReference type="CDD" id="cd07067">
    <property type="entry name" value="HP_PGM_like"/>
    <property type="match status" value="1"/>
</dbReference>
<dbReference type="EMBL" id="JALJOV010001328">
    <property type="protein sequence ID" value="KAK9849660.1"/>
    <property type="molecule type" value="Genomic_DNA"/>
</dbReference>
<proteinExistence type="inferred from homology"/>
<evidence type="ECO:0000256" key="1">
    <source>
        <dbReference type="ARBA" id="ARBA00038362"/>
    </source>
</evidence>
<dbReference type="PANTHER" id="PTHR48100">
    <property type="entry name" value="BROAD-SPECIFICITY PHOSPHATASE YOR283W-RELATED"/>
    <property type="match status" value="1"/>
</dbReference>
<dbReference type="Proteomes" id="UP001485043">
    <property type="component" value="Unassembled WGS sequence"/>
</dbReference>
<dbReference type="InterPro" id="IPR029033">
    <property type="entry name" value="His_PPase_superfam"/>
</dbReference>
<keyword evidence="6" id="KW-1185">Reference proteome</keyword>
<protein>
    <recommendedName>
        <fullName evidence="7">Phosphoglycerate mutase</fullName>
    </recommendedName>
</protein>
<reference evidence="5 6" key="1">
    <citation type="journal article" date="2024" name="Nat. Commun.">
        <title>Phylogenomics reveals the evolutionary origins of lichenization in chlorophyte algae.</title>
        <authorList>
            <person name="Puginier C."/>
            <person name="Libourel C."/>
            <person name="Otte J."/>
            <person name="Skaloud P."/>
            <person name="Haon M."/>
            <person name="Grisel S."/>
            <person name="Petersen M."/>
            <person name="Berrin J.G."/>
            <person name="Delaux P.M."/>
            <person name="Dal Grande F."/>
            <person name="Keller J."/>
        </authorList>
    </citation>
    <scope>NUCLEOTIDE SEQUENCE [LARGE SCALE GENOMIC DNA]</scope>
    <source>
        <strain evidence="5 6">SAG 2523</strain>
    </source>
</reference>
<feature type="compositionally biased region" description="Polar residues" evidence="4">
    <location>
        <begin position="22"/>
        <end position="35"/>
    </location>
</feature>
<dbReference type="InterPro" id="IPR001345">
    <property type="entry name" value="PG/BPGM_mutase_AS"/>
</dbReference>
<evidence type="ECO:0008006" key="7">
    <source>
        <dbReference type="Google" id="ProtNLM"/>
    </source>
</evidence>
<evidence type="ECO:0000256" key="4">
    <source>
        <dbReference type="SAM" id="MobiDB-lite"/>
    </source>
</evidence>
<dbReference type="GO" id="GO:0016791">
    <property type="term" value="F:phosphatase activity"/>
    <property type="evidence" value="ECO:0007669"/>
    <property type="project" value="TreeGrafter"/>
</dbReference>
<evidence type="ECO:0000256" key="2">
    <source>
        <dbReference type="PIRSR" id="PIRSR613078-1"/>
    </source>
</evidence>
<dbReference type="InterPro" id="IPR050275">
    <property type="entry name" value="PGM_Phosphatase"/>
</dbReference>
<feature type="binding site" evidence="3">
    <location>
        <begin position="99"/>
        <end position="106"/>
    </location>
    <ligand>
        <name>substrate</name>
    </ligand>
</feature>
<evidence type="ECO:0000313" key="6">
    <source>
        <dbReference type="Proteomes" id="UP001485043"/>
    </source>
</evidence>
<dbReference type="InterPro" id="IPR013078">
    <property type="entry name" value="His_Pase_superF_clade-1"/>
</dbReference>
<evidence type="ECO:0000313" key="5">
    <source>
        <dbReference type="EMBL" id="KAK9849660.1"/>
    </source>
</evidence>